<dbReference type="Gene3D" id="3.90.1170.50">
    <property type="entry name" value="Aldehyde oxidase/xanthine dehydrogenase, a/b hammerhead"/>
    <property type="match status" value="1"/>
</dbReference>
<proteinExistence type="inferred from homology"/>
<comment type="subcellular location">
    <subcellularLocation>
        <location evidence="1">Peroxisome</location>
    </subcellularLocation>
</comment>
<feature type="binding site" evidence="16">
    <location>
        <position position="7"/>
    </location>
    <ligand>
        <name>[2Fe-2S] cluster</name>
        <dbReference type="ChEBI" id="CHEBI:190135"/>
        <label>1</label>
    </ligand>
</feature>
<dbReference type="GO" id="GO:0071949">
    <property type="term" value="F:FAD binding"/>
    <property type="evidence" value="ECO:0007669"/>
    <property type="project" value="InterPro"/>
</dbReference>
<evidence type="ECO:0000256" key="4">
    <source>
        <dbReference type="ARBA" id="ARBA00022505"/>
    </source>
</evidence>
<evidence type="ECO:0000256" key="1">
    <source>
        <dbReference type="ARBA" id="ARBA00004275"/>
    </source>
</evidence>
<keyword evidence="10 16" id="KW-0408">Iron</keyword>
<feature type="binding site" evidence="16">
    <location>
        <position position="110"/>
    </location>
    <ligand>
        <name>[2Fe-2S] cluster</name>
        <dbReference type="ChEBI" id="CHEBI:190135"/>
        <label>2</label>
    </ligand>
</feature>
<feature type="binding site" evidence="16">
    <location>
        <position position="32"/>
    </location>
    <ligand>
        <name>[2Fe-2S] cluster</name>
        <dbReference type="ChEBI" id="CHEBI:190135"/>
        <label>1</label>
    </ligand>
</feature>
<dbReference type="Pfam" id="PF00941">
    <property type="entry name" value="FAD_binding_5"/>
    <property type="match status" value="1"/>
</dbReference>
<evidence type="ECO:0000313" key="19">
    <source>
        <dbReference type="EMBL" id="CAD7430121.1"/>
    </source>
</evidence>
<evidence type="ECO:0000256" key="3">
    <source>
        <dbReference type="ARBA" id="ARBA00011738"/>
    </source>
</evidence>
<comment type="cofactor">
    <cofactor evidence="13">
        <name>[2Fe-2S] cluster</name>
        <dbReference type="ChEBI" id="CHEBI:190135"/>
    </cofactor>
</comment>
<dbReference type="InterPro" id="IPR016208">
    <property type="entry name" value="Ald_Oxase/xanthine_DH-like"/>
</dbReference>
<evidence type="ECO:0000256" key="16">
    <source>
        <dbReference type="PIRSR" id="PIRSR000127-3"/>
    </source>
</evidence>
<evidence type="ECO:0000256" key="10">
    <source>
        <dbReference type="ARBA" id="ARBA00023004"/>
    </source>
</evidence>
<dbReference type="PROSITE" id="PS51387">
    <property type="entry name" value="FAD_PCMH"/>
    <property type="match status" value="1"/>
</dbReference>
<feature type="binding site" evidence="16">
    <location>
        <position position="108"/>
    </location>
    <ligand>
        <name>[2Fe-2S] cluster</name>
        <dbReference type="ChEBI" id="CHEBI:190135"/>
        <label>2</label>
    </ligand>
</feature>
<dbReference type="InterPro" id="IPR016169">
    <property type="entry name" value="FAD-bd_PCMH_sub2"/>
</dbReference>
<protein>
    <recommendedName>
        <fullName evidence="18">FAD-binding PCMH-type domain-containing protein</fullName>
    </recommendedName>
</protein>
<dbReference type="Gene3D" id="3.30.465.10">
    <property type="match status" value="1"/>
</dbReference>
<feature type="binding site" evidence="16">
    <location>
        <position position="72"/>
    </location>
    <ligand>
        <name>[2Fe-2S] cluster</name>
        <dbReference type="ChEBI" id="CHEBI:190135"/>
        <label>2</label>
    </ligand>
</feature>
<dbReference type="InterPro" id="IPR002346">
    <property type="entry name" value="Mopterin_DH_FAD-bd"/>
</dbReference>
<dbReference type="EMBL" id="OB794347">
    <property type="protein sequence ID" value="CAD7430121.1"/>
    <property type="molecule type" value="Genomic_DNA"/>
</dbReference>
<dbReference type="FunFam" id="3.90.1170.50:FF:000003">
    <property type="entry name" value="Aldehyde oxidase"/>
    <property type="match status" value="1"/>
</dbReference>
<dbReference type="Gene3D" id="1.10.150.120">
    <property type="entry name" value="[2Fe-2S]-binding domain"/>
    <property type="match status" value="1"/>
</dbReference>
<evidence type="ECO:0000256" key="6">
    <source>
        <dbReference type="ARBA" id="ARBA00022714"/>
    </source>
</evidence>
<accession>A0A7R9EBY0</accession>
<dbReference type="InterPro" id="IPR036884">
    <property type="entry name" value="2Fe-2S-bd_dom_sf"/>
</dbReference>
<dbReference type="InterPro" id="IPR016166">
    <property type="entry name" value="FAD-bd_PCMH"/>
</dbReference>
<dbReference type="InterPro" id="IPR000674">
    <property type="entry name" value="Ald_Oxase/Xan_DH_a/b"/>
</dbReference>
<sequence length="1503" mass="167063">MCLEGGCGACIVSVTCKHPVTAVKQTYAVNSCLFPVFSCHGLAITTIEGIGNKKDGYNIIQKTLAHFNGSQCGYCSPGMVMNMYSLSEGKDKNLTMKEVENSFGGNICRCTGYRPILDAFKSLCVDAPPELKKKCADIEDIYKLKTCPKNGKPCQISCEGENTFEEIENITPVYIALPGSYWFRVTTPKDVFEVLNKAGDVSYMFVCGNTAHGVYRRKVEPKIYIDITGIKELRVITTEPTLVLGGSVSLTEAMELFYDLSKMTQYAYTKVLADHIDLIANVPVRNAGTIAGNLSIKHQYNEFPSDMFLMLETVGATLNILQKDGKTINVTLLQYLKLDMNQKIIISISLPKLDSTYAVKTFKIMPRAQNAHAYVNAGFLMKLSEDGTGKVVQKPNIVFGGIDPQFLHAIDTEKFLIGKSVLDEQVLQGALSTLDSELLPDYISPDAVPEYRKGLAKALFYKFILSLAKAKAKKSLISGGDLLTRPLSSAKQTYETDKSVWPLNQPVPKLEALAQCSGEAAYVNDHPAIPGELFGAFVVTTIGRGNVSNIDPKEALGIPGVVRFLTAEDIPGKNSFTPPLVFLFEQEEIFCSGKVLFAGQPVGLIVAETQQVANMAAQKVKLEYTNVKKPVILLREAAKSKDPNIVQLEKELKPKVVKGSEDVKYVIKGSFDLGSQYHYTMETQTCLCVPIEDGMDVYPATQWMDLVQVAISEALNIPENRININVRRLGGAYGAKISRSCQIATACAVAAHTLNKPVRIVMKLETNMESLGKRNDVATDYEVGVDDDGKIQYLKADFYENNGSSMNEPLVESSIEHLHSCYDSSTWSVMGKGVRTDLPSMTYCRAPGSTEGIGFIENVMEHIAKVVNKDPIEVRLKNMPEETNPMAEMINDIKKSSNYEERKKYIENFNKVAQVSAHILGIPLEMVSIKPSNTLTAPNGMVTGGSIASEACCYAAMMCCRELLKRMEPYKKDPKEQTWAQLVQASSGNLVELCATYMGGCADNRHELVSGDDSAPQMSMDLSVIRQANVQHANAQQQWNSVLPLHKSQSYRFTPKDEVKPYNIWGVTVTEVEVDILTGQYQVLRVDIIEDAGKSLSPEVDIGQVEGAFVMGLGYWLQEQLVYNEDTGELLTNRTWNYKPPGVKDIPIDFRIELRRNAPNPTGVLRSKATGEPPLCMSCSALFALKNALYSARQDAGAEDKWFQMKSRVTQLLSLYLPPDDDEEADTEEQRLNNVVPARAVRSIQRNVLLRLTGAYRTVVTDALNVALGVWPLDLLVKKRAIGYWKRKNWEKVRILTSPEVETYEDVVFALLREWQRRWESSETGRRAYQLFPNVVKRIDNAHLEPSPGLVQFITGKGPYPESLRKMGLVETDRCECGEMGTPEHVEMECAHTLEIRRPNQQEVQGRLVGDILKDPSHWRFLDKLAAEASERAKMEYIRELREGRGLSQRLNRRRAREGRGEETSDSDEVSDRDSDEEGDNDEDRNTGSKTETDLGEVSAGGL</sequence>
<keyword evidence="6 16" id="KW-0001">2Fe-2S</keyword>
<dbReference type="PROSITE" id="PS00197">
    <property type="entry name" value="2FE2S_FER_1"/>
    <property type="match status" value="1"/>
</dbReference>
<feature type="binding site" evidence="16">
    <location>
        <position position="945"/>
    </location>
    <ligand>
        <name>Mo-molybdopterin</name>
        <dbReference type="ChEBI" id="CHEBI:71302"/>
    </ligand>
    <ligandPart>
        <name>Mo</name>
        <dbReference type="ChEBI" id="CHEBI:28685"/>
    </ligandPart>
</feature>
<dbReference type="InterPro" id="IPR036683">
    <property type="entry name" value="CO_DH_flav_C_dom_sf"/>
</dbReference>
<feature type="region of interest" description="Disordered" evidence="17">
    <location>
        <begin position="1449"/>
        <end position="1503"/>
    </location>
</feature>
<evidence type="ECO:0000256" key="2">
    <source>
        <dbReference type="ARBA" id="ARBA00006849"/>
    </source>
</evidence>
<dbReference type="Gene3D" id="3.30.365.10">
    <property type="entry name" value="Aldehyde oxidase/xanthine dehydrogenase, molybdopterin binding domain"/>
    <property type="match status" value="4"/>
</dbReference>
<keyword evidence="12" id="KW-0576">Peroxisome</keyword>
<dbReference type="GO" id="GO:0051537">
    <property type="term" value="F:2 iron, 2 sulfur cluster binding"/>
    <property type="evidence" value="ECO:0007669"/>
    <property type="project" value="UniProtKB-KW"/>
</dbReference>
<evidence type="ECO:0000256" key="9">
    <source>
        <dbReference type="ARBA" id="ARBA00023002"/>
    </source>
</evidence>
<organism evidence="19">
    <name type="scientific">Timema monikensis</name>
    <dbReference type="NCBI Taxonomy" id="170555"/>
    <lineage>
        <taxon>Eukaryota</taxon>
        <taxon>Metazoa</taxon>
        <taxon>Ecdysozoa</taxon>
        <taxon>Arthropoda</taxon>
        <taxon>Hexapoda</taxon>
        <taxon>Insecta</taxon>
        <taxon>Pterygota</taxon>
        <taxon>Neoptera</taxon>
        <taxon>Polyneoptera</taxon>
        <taxon>Phasmatodea</taxon>
        <taxon>Timematodea</taxon>
        <taxon>Timematoidea</taxon>
        <taxon>Timematidae</taxon>
        <taxon>Timema</taxon>
    </lineage>
</organism>
<dbReference type="InterPro" id="IPR012675">
    <property type="entry name" value="Beta-grasp_dom_sf"/>
</dbReference>
<keyword evidence="8 15" id="KW-0274">FAD</keyword>
<dbReference type="PANTHER" id="PTHR11908:SF132">
    <property type="entry name" value="ALDEHYDE OXIDASE 1-RELATED"/>
    <property type="match status" value="1"/>
</dbReference>
<dbReference type="Pfam" id="PF20256">
    <property type="entry name" value="MoCoBD_2"/>
    <property type="match status" value="1"/>
</dbReference>
<dbReference type="InterPro" id="IPR036856">
    <property type="entry name" value="Ald_Oxase/Xan_DH_a/b_sf"/>
</dbReference>
<dbReference type="FunFam" id="3.30.390.50:FF:000003">
    <property type="entry name" value="Aldehyde oxidase1"/>
    <property type="match status" value="1"/>
</dbReference>
<dbReference type="GO" id="GO:0016491">
    <property type="term" value="F:oxidoreductase activity"/>
    <property type="evidence" value="ECO:0007669"/>
    <property type="project" value="UniProtKB-KW"/>
</dbReference>
<keyword evidence="7 16" id="KW-0479">Metal-binding</keyword>
<reference evidence="19" key="1">
    <citation type="submission" date="2020-11" db="EMBL/GenBank/DDBJ databases">
        <authorList>
            <person name="Tran Van P."/>
        </authorList>
    </citation>
    <scope>NUCLEOTIDE SEQUENCE</scope>
</reference>
<dbReference type="SUPFAM" id="SSF56003">
    <property type="entry name" value="Molybdenum cofactor-binding domain"/>
    <property type="match status" value="1"/>
</dbReference>
<evidence type="ECO:0000259" key="18">
    <source>
        <dbReference type="PROSITE" id="PS51387"/>
    </source>
</evidence>
<gene>
    <name evidence="19" type="ORF">TMSB3V08_LOCUS6889</name>
</gene>
<dbReference type="SUPFAM" id="SSF55447">
    <property type="entry name" value="CO dehydrogenase flavoprotein C-terminal domain-like"/>
    <property type="match status" value="1"/>
</dbReference>
<dbReference type="Pfam" id="PF02738">
    <property type="entry name" value="MoCoBD_1"/>
    <property type="match status" value="1"/>
</dbReference>
<dbReference type="GO" id="GO:0005506">
    <property type="term" value="F:iron ion binding"/>
    <property type="evidence" value="ECO:0007669"/>
    <property type="project" value="InterPro"/>
</dbReference>
<evidence type="ECO:0000256" key="11">
    <source>
        <dbReference type="ARBA" id="ARBA00023014"/>
    </source>
</evidence>
<comment type="cofactor">
    <cofactor evidence="15">
        <name>FAD</name>
        <dbReference type="ChEBI" id="CHEBI:57692"/>
    </cofactor>
</comment>
<keyword evidence="5" id="KW-0285">Flavoprotein</keyword>
<dbReference type="SMART" id="SM01092">
    <property type="entry name" value="CO_deh_flav_C"/>
    <property type="match status" value="1"/>
</dbReference>
<name>A0A7R9EBY0_9NEOP</name>
<comment type="cofactor">
    <cofactor evidence="16">
        <name>[2Fe-2S] cluster</name>
        <dbReference type="ChEBI" id="CHEBI:190135"/>
    </cofactor>
    <text evidence="16">Binds 2 [2Fe-2S] clusters.</text>
</comment>
<keyword evidence="4 16" id="KW-0500">Molybdenum</keyword>
<dbReference type="SUPFAM" id="SSF47741">
    <property type="entry name" value="CO dehydrogenase ISP C-domain like"/>
    <property type="match status" value="1"/>
</dbReference>
<dbReference type="Gene3D" id="3.10.20.30">
    <property type="match status" value="1"/>
</dbReference>
<comment type="similarity">
    <text evidence="2">Belongs to the xanthine dehydrogenase family.</text>
</comment>
<dbReference type="InterPro" id="IPR046867">
    <property type="entry name" value="AldOxase/xan_DH_MoCoBD2"/>
</dbReference>
<evidence type="ECO:0000256" key="15">
    <source>
        <dbReference type="PIRSR" id="PIRSR000127-2"/>
    </source>
</evidence>
<dbReference type="PANTHER" id="PTHR11908">
    <property type="entry name" value="XANTHINE DEHYDROGENASE"/>
    <property type="match status" value="1"/>
</dbReference>
<feature type="binding site" evidence="16">
    <location>
        <position position="845"/>
    </location>
    <ligand>
        <name>Mo-molybdopterin</name>
        <dbReference type="ChEBI" id="CHEBI:71302"/>
    </ligand>
    <ligandPart>
        <name>Mo</name>
        <dbReference type="ChEBI" id="CHEBI:28685"/>
    </ligandPart>
</feature>
<evidence type="ECO:0000256" key="17">
    <source>
        <dbReference type="SAM" id="MobiDB-lite"/>
    </source>
</evidence>
<dbReference type="InterPro" id="IPR002888">
    <property type="entry name" value="2Fe-2S-bd"/>
</dbReference>
<evidence type="ECO:0000256" key="7">
    <source>
        <dbReference type="ARBA" id="ARBA00022723"/>
    </source>
</evidence>
<dbReference type="FunFam" id="3.30.465.10:FF:000013">
    <property type="entry name" value="Aldehyde oxidase"/>
    <property type="match status" value="1"/>
</dbReference>
<feature type="active site" description="Proton acceptor" evidence="14">
    <location>
        <position position="1172"/>
    </location>
</feature>
<evidence type="ECO:0000256" key="5">
    <source>
        <dbReference type="ARBA" id="ARBA00022630"/>
    </source>
</evidence>
<dbReference type="SUPFAM" id="SSF56176">
    <property type="entry name" value="FAD-binding/transporter-associated domain-like"/>
    <property type="match status" value="1"/>
</dbReference>
<evidence type="ECO:0000256" key="12">
    <source>
        <dbReference type="ARBA" id="ARBA00023140"/>
    </source>
</evidence>
<comment type="cofactor">
    <cofactor evidence="16">
        <name>Mo-molybdopterin</name>
        <dbReference type="ChEBI" id="CHEBI:71302"/>
    </cofactor>
    <text evidence="16">Binds 1 Mo-molybdopterin (Mo-MPT) cofactor per subunit.</text>
</comment>
<dbReference type="InterPro" id="IPR037165">
    <property type="entry name" value="AldOxase/xan_DH_Mopterin-bd_sf"/>
</dbReference>
<dbReference type="FunFam" id="3.30.365.10:FF:000009">
    <property type="entry name" value="Aldehyde oxidase"/>
    <property type="match status" value="1"/>
</dbReference>
<feature type="domain" description="FAD-binding PCMH-type" evidence="18">
    <location>
        <begin position="175"/>
        <end position="355"/>
    </location>
</feature>
<feature type="binding site" evidence="16">
    <location>
        <position position="2"/>
    </location>
    <ligand>
        <name>[2Fe-2S] cluster</name>
        <dbReference type="ChEBI" id="CHEBI:190135"/>
        <label>1</label>
    </ligand>
</feature>
<feature type="compositionally biased region" description="Basic and acidic residues" evidence="17">
    <location>
        <begin position="1484"/>
        <end position="1493"/>
    </location>
</feature>
<dbReference type="InterPro" id="IPR006058">
    <property type="entry name" value="2Fe2S_fd_BS"/>
</dbReference>
<dbReference type="Pfam" id="PF01315">
    <property type="entry name" value="Ald_Xan_dh_C"/>
    <property type="match status" value="1"/>
</dbReference>
<feature type="binding site" evidence="16">
    <location>
        <position position="75"/>
    </location>
    <ligand>
        <name>[2Fe-2S] cluster</name>
        <dbReference type="ChEBI" id="CHEBI:190135"/>
        <label>2</label>
    </ligand>
</feature>
<dbReference type="InterPro" id="IPR036318">
    <property type="entry name" value="FAD-bd_PCMH-like_sf"/>
</dbReference>
<evidence type="ECO:0000256" key="8">
    <source>
        <dbReference type="ARBA" id="ARBA00022827"/>
    </source>
</evidence>
<feature type="binding site" evidence="15">
    <location>
        <position position="363"/>
    </location>
    <ligand>
        <name>FAD</name>
        <dbReference type="ChEBI" id="CHEBI:57692"/>
    </ligand>
</feature>
<keyword evidence="11 16" id="KW-0411">Iron-sulfur</keyword>
<dbReference type="Gene3D" id="3.30.390.50">
    <property type="entry name" value="CO dehydrogenase flavoprotein, C-terminal domain"/>
    <property type="match status" value="1"/>
</dbReference>
<dbReference type="FunFam" id="3.30.365.10:FF:000001">
    <property type="entry name" value="Xanthine dehydrogenase oxidase"/>
    <property type="match status" value="1"/>
</dbReference>
<dbReference type="SUPFAM" id="SSF54665">
    <property type="entry name" value="CO dehydrogenase molybdoprotein N-domain-like"/>
    <property type="match status" value="1"/>
</dbReference>
<evidence type="ECO:0000256" key="13">
    <source>
        <dbReference type="ARBA" id="ARBA00034078"/>
    </source>
</evidence>
<dbReference type="SMART" id="SM01008">
    <property type="entry name" value="Ald_Xan_dh_C"/>
    <property type="match status" value="1"/>
</dbReference>
<feature type="binding site" evidence="16">
    <location>
        <position position="702"/>
    </location>
    <ligand>
        <name>Mo-molybdopterin</name>
        <dbReference type="ChEBI" id="CHEBI:71302"/>
    </ligand>
    <ligandPart>
        <name>Mo</name>
        <dbReference type="ChEBI" id="CHEBI:28685"/>
    </ligandPart>
</feature>
<dbReference type="GO" id="GO:0005777">
    <property type="term" value="C:peroxisome"/>
    <property type="evidence" value="ECO:0007669"/>
    <property type="project" value="UniProtKB-SubCell"/>
</dbReference>
<feature type="binding site" evidence="16">
    <location>
        <position position="10"/>
    </location>
    <ligand>
        <name>[2Fe-2S] cluster</name>
        <dbReference type="ChEBI" id="CHEBI:190135"/>
        <label>1</label>
    </ligand>
</feature>
<dbReference type="InterPro" id="IPR008274">
    <property type="entry name" value="AldOxase/xan_DH_MoCoBD1"/>
</dbReference>
<dbReference type="PIRSF" id="PIRSF000127">
    <property type="entry name" value="Xanthine_DH"/>
    <property type="match status" value="1"/>
</dbReference>
<comment type="subunit">
    <text evidence="3">Homodimer.</text>
</comment>
<dbReference type="SUPFAM" id="SSF54292">
    <property type="entry name" value="2Fe-2S ferredoxin-like"/>
    <property type="match status" value="1"/>
</dbReference>
<evidence type="ECO:0000256" key="14">
    <source>
        <dbReference type="PIRSR" id="PIRSR000127-1"/>
    </source>
</evidence>
<dbReference type="Pfam" id="PF03450">
    <property type="entry name" value="CO_deh_flav_C"/>
    <property type="match status" value="1"/>
</dbReference>
<feature type="compositionally biased region" description="Acidic residues" evidence="17">
    <location>
        <begin position="1464"/>
        <end position="1483"/>
    </location>
</feature>
<dbReference type="InterPro" id="IPR005107">
    <property type="entry name" value="CO_DH_flav_C"/>
</dbReference>
<keyword evidence="9" id="KW-0560">Oxidoreductase</keyword>
<dbReference type="Pfam" id="PF01799">
    <property type="entry name" value="Fer2_2"/>
    <property type="match status" value="1"/>
</dbReference>
<dbReference type="InterPro" id="IPR036010">
    <property type="entry name" value="2Fe-2S_ferredoxin-like_sf"/>
</dbReference>